<dbReference type="PANTHER" id="PTHR32057:SF14">
    <property type="entry name" value="PROTEIN ADENYLYLTRANSFERASE SELO, MITOCHONDRIAL"/>
    <property type="match status" value="1"/>
</dbReference>
<keyword evidence="3 8" id="KW-0548">Nucleotidyltransferase</keyword>
<comment type="catalytic activity">
    <reaction evidence="8">
        <text>L-tyrosyl-[protein] + UTP = O-(5'-uridylyl)-L-tyrosyl-[protein] + diphosphate</text>
        <dbReference type="Rhea" id="RHEA:83887"/>
        <dbReference type="Rhea" id="RHEA-COMP:10136"/>
        <dbReference type="Rhea" id="RHEA-COMP:20238"/>
        <dbReference type="ChEBI" id="CHEBI:33019"/>
        <dbReference type="ChEBI" id="CHEBI:46398"/>
        <dbReference type="ChEBI" id="CHEBI:46858"/>
        <dbReference type="ChEBI" id="CHEBI:90602"/>
    </reaction>
</comment>
<dbReference type="EMBL" id="FMZW01000028">
    <property type="protein sequence ID" value="SDE54219.1"/>
    <property type="molecule type" value="Genomic_DNA"/>
</dbReference>
<evidence type="ECO:0000313" key="9">
    <source>
        <dbReference type="EMBL" id="SDE54219.1"/>
    </source>
</evidence>
<comment type="catalytic activity">
    <reaction evidence="8">
        <text>L-tyrosyl-[protein] + ATP = O-(5'-adenylyl)-L-tyrosyl-[protein] + diphosphate</text>
        <dbReference type="Rhea" id="RHEA:54288"/>
        <dbReference type="Rhea" id="RHEA-COMP:10136"/>
        <dbReference type="Rhea" id="RHEA-COMP:13846"/>
        <dbReference type="ChEBI" id="CHEBI:30616"/>
        <dbReference type="ChEBI" id="CHEBI:33019"/>
        <dbReference type="ChEBI" id="CHEBI:46858"/>
        <dbReference type="ChEBI" id="CHEBI:83624"/>
        <dbReference type="EC" id="2.7.7.108"/>
    </reaction>
</comment>
<comment type="catalytic activity">
    <reaction evidence="8">
        <text>L-seryl-[protein] + UTP = O-(5'-uridylyl)-L-seryl-[protein] + diphosphate</text>
        <dbReference type="Rhea" id="RHEA:64604"/>
        <dbReference type="Rhea" id="RHEA-COMP:9863"/>
        <dbReference type="Rhea" id="RHEA-COMP:16635"/>
        <dbReference type="ChEBI" id="CHEBI:29999"/>
        <dbReference type="ChEBI" id="CHEBI:33019"/>
        <dbReference type="ChEBI" id="CHEBI:46398"/>
        <dbReference type="ChEBI" id="CHEBI:156051"/>
    </reaction>
</comment>
<keyword evidence="5 8" id="KW-0547">Nucleotide-binding</keyword>
<keyword evidence="6 8" id="KW-0067">ATP-binding</keyword>
<keyword evidence="7 8" id="KW-0460">Magnesium</keyword>
<keyword evidence="2 8" id="KW-0808">Transferase</keyword>
<comment type="function">
    <text evidence="8">Nucleotidyltransferase involved in the post-translational modification of proteins. It can catalyze the addition of adenosine monophosphate (AMP) or uridine monophosphate (UMP) to a protein, resulting in modifications known as AMPylation and UMPylation.</text>
</comment>
<feature type="binding site" evidence="8">
    <location>
        <position position="184"/>
    </location>
    <ligand>
        <name>ATP</name>
        <dbReference type="ChEBI" id="CHEBI:30616"/>
    </ligand>
</feature>
<comment type="catalytic activity">
    <reaction evidence="8">
        <text>L-seryl-[protein] + ATP = 3-O-(5'-adenylyl)-L-seryl-[protein] + diphosphate</text>
        <dbReference type="Rhea" id="RHEA:58120"/>
        <dbReference type="Rhea" id="RHEA-COMP:9863"/>
        <dbReference type="Rhea" id="RHEA-COMP:15073"/>
        <dbReference type="ChEBI" id="CHEBI:29999"/>
        <dbReference type="ChEBI" id="CHEBI:30616"/>
        <dbReference type="ChEBI" id="CHEBI:33019"/>
        <dbReference type="ChEBI" id="CHEBI:142516"/>
        <dbReference type="EC" id="2.7.7.108"/>
    </reaction>
</comment>
<feature type="binding site" evidence="8">
    <location>
        <position position="242"/>
    </location>
    <ligand>
        <name>ATP</name>
        <dbReference type="ChEBI" id="CHEBI:30616"/>
    </ligand>
</feature>
<feature type="binding site" evidence="8">
    <location>
        <position position="152"/>
    </location>
    <ligand>
        <name>ATP</name>
        <dbReference type="ChEBI" id="CHEBI:30616"/>
    </ligand>
</feature>
<dbReference type="EC" id="2.7.7.108" evidence="8"/>
<dbReference type="AlphaFoldDB" id="A0A1G7DRU0"/>
<evidence type="ECO:0000256" key="3">
    <source>
        <dbReference type="ARBA" id="ARBA00022695"/>
    </source>
</evidence>
<reference evidence="9 10" key="1">
    <citation type="submission" date="2016-10" db="EMBL/GenBank/DDBJ databases">
        <authorList>
            <person name="de Groot N.N."/>
        </authorList>
    </citation>
    <scope>NUCLEOTIDE SEQUENCE [LARGE SCALE GENOMIC DNA]</scope>
    <source>
        <strain evidence="9 10">R5</strain>
    </source>
</reference>
<dbReference type="NCBIfam" id="NF000658">
    <property type="entry name" value="PRK00029.1"/>
    <property type="match status" value="1"/>
</dbReference>
<proteinExistence type="inferred from homology"/>
<comment type="catalytic activity">
    <reaction evidence="8">
        <text>L-threonyl-[protein] + ATP = 3-O-(5'-adenylyl)-L-threonyl-[protein] + diphosphate</text>
        <dbReference type="Rhea" id="RHEA:54292"/>
        <dbReference type="Rhea" id="RHEA-COMP:11060"/>
        <dbReference type="Rhea" id="RHEA-COMP:13847"/>
        <dbReference type="ChEBI" id="CHEBI:30013"/>
        <dbReference type="ChEBI" id="CHEBI:30616"/>
        <dbReference type="ChEBI" id="CHEBI:33019"/>
        <dbReference type="ChEBI" id="CHEBI:138113"/>
        <dbReference type="EC" id="2.7.7.108"/>
    </reaction>
</comment>
<keyword evidence="8" id="KW-0464">Manganese</keyword>
<evidence type="ECO:0000256" key="7">
    <source>
        <dbReference type="ARBA" id="ARBA00022842"/>
    </source>
</evidence>
<feature type="binding site" evidence="8">
    <location>
        <position position="321"/>
    </location>
    <ligand>
        <name>ATP</name>
        <dbReference type="ChEBI" id="CHEBI:30616"/>
    </ligand>
</feature>
<accession>A0A1G7DRU0</accession>
<dbReference type="GO" id="GO:0005524">
    <property type="term" value="F:ATP binding"/>
    <property type="evidence" value="ECO:0007669"/>
    <property type="project" value="UniProtKB-UniRule"/>
</dbReference>
<keyword evidence="4 8" id="KW-0479">Metal-binding</keyword>
<organism evidence="9 10">
    <name type="scientific">Bradyrhizobium brasilense</name>
    <dbReference type="NCBI Taxonomy" id="1419277"/>
    <lineage>
        <taxon>Bacteria</taxon>
        <taxon>Pseudomonadati</taxon>
        <taxon>Pseudomonadota</taxon>
        <taxon>Alphaproteobacteria</taxon>
        <taxon>Hyphomicrobiales</taxon>
        <taxon>Nitrobacteraceae</taxon>
        <taxon>Bradyrhizobium</taxon>
    </lineage>
</organism>
<dbReference type="HAMAP" id="MF_00692">
    <property type="entry name" value="SelO"/>
    <property type="match status" value="1"/>
</dbReference>
<dbReference type="Proteomes" id="UP000199245">
    <property type="component" value="Unassembled WGS sequence"/>
</dbReference>
<feature type="binding site" evidence="8">
    <location>
        <position position="185"/>
    </location>
    <ligand>
        <name>ATP</name>
        <dbReference type="ChEBI" id="CHEBI:30616"/>
    </ligand>
</feature>
<comment type="cofactor">
    <cofactor evidence="8">
        <name>Mg(2+)</name>
        <dbReference type="ChEBI" id="CHEBI:18420"/>
    </cofactor>
    <cofactor evidence="8">
        <name>Mn(2+)</name>
        <dbReference type="ChEBI" id="CHEBI:29035"/>
    </cofactor>
</comment>
<feature type="binding site" evidence="8">
    <location>
        <position position="151"/>
    </location>
    <ligand>
        <name>ATP</name>
        <dbReference type="ChEBI" id="CHEBI:30616"/>
    </ligand>
</feature>
<evidence type="ECO:0000256" key="5">
    <source>
        <dbReference type="ARBA" id="ARBA00022741"/>
    </source>
</evidence>
<gene>
    <name evidence="8" type="primary">ydiU</name>
    <name evidence="8" type="synonym">selO</name>
    <name evidence="9" type="ORF">SAMN05216337_102898</name>
</gene>
<feature type="binding site" evidence="8">
    <location>
        <position position="172"/>
    </location>
    <ligand>
        <name>ATP</name>
        <dbReference type="ChEBI" id="CHEBI:30616"/>
    </ligand>
</feature>
<dbReference type="GO" id="GO:0030145">
    <property type="term" value="F:manganese ion binding"/>
    <property type="evidence" value="ECO:0007669"/>
    <property type="project" value="UniProtKB-UniRule"/>
</dbReference>
<evidence type="ECO:0000256" key="4">
    <source>
        <dbReference type="ARBA" id="ARBA00022723"/>
    </source>
</evidence>
<comment type="similarity">
    <text evidence="1 8">Belongs to the SELO family.</text>
</comment>
<evidence type="ECO:0000256" key="8">
    <source>
        <dbReference type="HAMAP-Rule" id="MF_00692"/>
    </source>
</evidence>
<evidence type="ECO:0000256" key="6">
    <source>
        <dbReference type="ARBA" id="ARBA00022840"/>
    </source>
</evidence>
<dbReference type="GO" id="GO:0070733">
    <property type="term" value="F:AMPylase activity"/>
    <property type="evidence" value="ECO:0007669"/>
    <property type="project" value="UniProtKB-EC"/>
</dbReference>
<comment type="catalytic activity">
    <reaction evidence="8">
        <text>L-histidyl-[protein] + UTP = N(tele)-(5'-uridylyl)-L-histidyl-[protein] + diphosphate</text>
        <dbReference type="Rhea" id="RHEA:83891"/>
        <dbReference type="Rhea" id="RHEA-COMP:9745"/>
        <dbReference type="Rhea" id="RHEA-COMP:20239"/>
        <dbReference type="ChEBI" id="CHEBI:29979"/>
        <dbReference type="ChEBI" id="CHEBI:33019"/>
        <dbReference type="ChEBI" id="CHEBI:46398"/>
        <dbReference type="ChEBI" id="CHEBI:233474"/>
    </reaction>
</comment>
<dbReference type="GO" id="GO:0000287">
    <property type="term" value="F:magnesium ion binding"/>
    <property type="evidence" value="ECO:0007669"/>
    <property type="project" value="UniProtKB-UniRule"/>
</dbReference>
<protein>
    <recommendedName>
        <fullName evidence="8">Protein nucleotidyltransferase YdiU</fullName>
        <ecNumber evidence="8">2.7.7.-</ecNumber>
    </recommendedName>
    <alternativeName>
        <fullName evidence="8">Protein adenylyltransferase YdiU</fullName>
        <ecNumber evidence="8">2.7.7.108</ecNumber>
    </alternativeName>
    <alternativeName>
        <fullName evidence="8">Protein uridylyltransferase YdiU</fullName>
        <ecNumber evidence="8">2.7.7.-</ecNumber>
    </alternativeName>
</protein>
<feature type="binding site" evidence="8">
    <location>
        <position position="321"/>
    </location>
    <ligand>
        <name>Mg(2+)</name>
        <dbReference type="ChEBI" id="CHEBI:18420"/>
    </ligand>
</feature>
<sequence length="550" mass="59941">MSEENRDRKLPIRRRWVYPSPLGAATKGTPAFGPKLQILLRSGARWAPIVCLFGPQAYLRDMTIHFPFQNTYSALPANFFARVAPTPVAAPRLIKLNRPLAVQLGLDPDLLATPEGAEILAGKRLPDGADPIAMAYAGHQFGHFVPQLGDGRAILLGEVIDKDGVRRDIQLKGSGPTPFSRRGDGRAALGPVLREYIVSEAMFALGIPTTRSLAAVVTGEPVMRETALPGAVLTRVAASHIRVGTFQFFAARGDTEGVRALADHVIARHYPELKDAAQPYHALLAGVVARQAALVARWLLVGFIHGVMNTDNTSISGETIDYGPCAFLDAYNPAQVFSSIDEMGRYAYANQPRIALWNLTRLAECLLPLFADEQEKAIEQAQVILGEFPEKFTAAYNTGLRAKVGLFTVRDGDEALIQDLLDAMAKNAADFTLTFRHLGEAASDAADARAQFTDPAVFDEWAARWRARLALEPQAPAERKAAMQAVNPAFIPRNHRIEAVIAAAVNSNDYAPFEELLTVLAKPFEDQPQFAAYADPPLPEQRVTQTFCGT</sequence>
<feature type="binding site" evidence="8">
    <location>
        <position position="235"/>
    </location>
    <ligand>
        <name>ATP</name>
        <dbReference type="ChEBI" id="CHEBI:30616"/>
    </ligand>
</feature>
<evidence type="ECO:0000256" key="2">
    <source>
        <dbReference type="ARBA" id="ARBA00022679"/>
    </source>
</evidence>
<feature type="active site" description="Proton acceptor" evidence="8">
    <location>
        <position position="311"/>
    </location>
</feature>
<feature type="binding site" evidence="8">
    <location>
        <position position="149"/>
    </location>
    <ligand>
        <name>ATP</name>
        <dbReference type="ChEBI" id="CHEBI:30616"/>
    </ligand>
</feature>
<dbReference type="PANTHER" id="PTHR32057">
    <property type="entry name" value="PROTEIN ADENYLYLTRANSFERASE SELO, MITOCHONDRIAL"/>
    <property type="match status" value="1"/>
</dbReference>
<feature type="binding site" evidence="8">
    <location>
        <position position="312"/>
    </location>
    <ligand>
        <name>Mg(2+)</name>
        <dbReference type="ChEBI" id="CHEBI:18420"/>
    </ligand>
</feature>
<name>A0A1G7DRU0_9BRAD</name>
<dbReference type="Pfam" id="PF02696">
    <property type="entry name" value="SelO"/>
    <property type="match status" value="1"/>
</dbReference>
<evidence type="ECO:0000313" key="10">
    <source>
        <dbReference type="Proteomes" id="UP000199245"/>
    </source>
</evidence>
<dbReference type="EC" id="2.7.7.-" evidence="8"/>
<evidence type="ECO:0000256" key="1">
    <source>
        <dbReference type="ARBA" id="ARBA00009747"/>
    </source>
</evidence>
<dbReference type="InterPro" id="IPR003846">
    <property type="entry name" value="SelO"/>
</dbReference>